<protein>
    <submittedName>
        <fullName evidence="2">Uncharacterized protein</fullName>
    </submittedName>
</protein>
<evidence type="ECO:0000256" key="1">
    <source>
        <dbReference type="SAM" id="Phobius"/>
    </source>
</evidence>
<keyword evidence="1" id="KW-1133">Transmembrane helix</keyword>
<dbReference type="AlphaFoldDB" id="A0A1Y1K7D1"/>
<proteinExistence type="predicted"/>
<name>A0A1Y1K7D1_PHOPY</name>
<feature type="transmembrane region" description="Helical" evidence="1">
    <location>
        <begin position="23"/>
        <end position="42"/>
    </location>
</feature>
<reference evidence="2" key="1">
    <citation type="journal article" date="2016" name="Sci. Rep.">
        <title>Molecular characterization of firefly nuptial gifts: a multi-omics approach sheds light on postcopulatory sexual selection.</title>
        <authorList>
            <person name="Al-Wathiqui N."/>
            <person name="Fallon T.R."/>
            <person name="South A."/>
            <person name="Weng J.K."/>
            <person name="Lewis S.M."/>
        </authorList>
    </citation>
    <scope>NUCLEOTIDE SEQUENCE</scope>
</reference>
<evidence type="ECO:0000313" key="2">
    <source>
        <dbReference type="EMBL" id="JAV56368.1"/>
    </source>
</evidence>
<organism evidence="2">
    <name type="scientific">Photinus pyralis</name>
    <name type="common">Common eastern firefly</name>
    <name type="synonym">Lampyris pyralis</name>
    <dbReference type="NCBI Taxonomy" id="7054"/>
    <lineage>
        <taxon>Eukaryota</taxon>
        <taxon>Metazoa</taxon>
        <taxon>Ecdysozoa</taxon>
        <taxon>Arthropoda</taxon>
        <taxon>Hexapoda</taxon>
        <taxon>Insecta</taxon>
        <taxon>Pterygota</taxon>
        <taxon>Neoptera</taxon>
        <taxon>Endopterygota</taxon>
        <taxon>Coleoptera</taxon>
        <taxon>Polyphaga</taxon>
        <taxon>Elateriformia</taxon>
        <taxon>Elateroidea</taxon>
        <taxon>Lampyridae</taxon>
        <taxon>Lampyrinae</taxon>
        <taxon>Photinus</taxon>
    </lineage>
</organism>
<dbReference type="EMBL" id="GEZM01093056">
    <property type="protein sequence ID" value="JAV56368.1"/>
    <property type="molecule type" value="Transcribed_RNA"/>
</dbReference>
<sequence>MFTMGCLGEAAAASLMMDQTSCFWPDTLAAGLILLLPSMVLLNRLKVRDGVGLNRRLRKGCASVRDMGPTAVRQMRGLYRRTERRRIISKQLNHPLPLG</sequence>
<keyword evidence="1" id="KW-0472">Membrane</keyword>
<keyword evidence="1" id="KW-0812">Transmembrane</keyword>
<accession>A0A1Y1K7D1</accession>